<evidence type="ECO:0000313" key="1">
    <source>
        <dbReference type="EMBL" id="MBB4910589.1"/>
    </source>
</evidence>
<comment type="caution">
    <text evidence="1">The sequence shown here is derived from an EMBL/GenBank/DDBJ whole genome shotgun (WGS) entry which is preliminary data.</text>
</comment>
<accession>A0A7W7VHU6</accession>
<dbReference type="Proteomes" id="UP000520767">
    <property type="component" value="Unassembled WGS sequence"/>
</dbReference>
<evidence type="ECO:0008006" key="3">
    <source>
        <dbReference type="Google" id="ProtNLM"/>
    </source>
</evidence>
<gene>
    <name evidence="1" type="ORF">FHR82_006847</name>
</gene>
<sequence>MPRRPRLDEGARRTFNTVTLSLDVVHGLTLFAPEVAHAFLILSLWSHKGEEVSEGRYLREVAQSDDPADLWPLEELVDCGLIITPEESKVRCEDWERSIYGDDDWVQSLNQRKEKRVLVVPDPFPVFLSGRWFGSRKTLAKTAPRPEIAVVYRLFGEERDLIYIGSSGNLYARLRHHPIKEWVHYEASECASRDAAYWLEAAQTIQHQPPKNGRDSVGGRITVLRNLTGPLESAGSWPLQCPELDAV</sequence>
<evidence type="ECO:0000313" key="2">
    <source>
        <dbReference type="Proteomes" id="UP000520767"/>
    </source>
</evidence>
<protein>
    <recommendedName>
        <fullName evidence="3">GIY-YIG domain-containing protein</fullName>
    </recommendedName>
</protein>
<proteinExistence type="predicted"/>
<dbReference type="InterPro" id="IPR035901">
    <property type="entry name" value="GIY-YIG_endonuc_sf"/>
</dbReference>
<dbReference type="EMBL" id="JACHJQ010000007">
    <property type="protein sequence ID" value="MBB4910589.1"/>
    <property type="molecule type" value="Genomic_DNA"/>
</dbReference>
<organism evidence="1 2">
    <name type="scientific">Actinophytocola algeriensis</name>
    <dbReference type="NCBI Taxonomy" id="1768010"/>
    <lineage>
        <taxon>Bacteria</taxon>
        <taxon>Bacillati</taxon>
        <taxon>Actinomycetota</taxon>
        <taxon>Actinomycetes</taxon>
        <taxon>Pseudonocardiales</taxon>
        <taxon>Pseudonocardiaceae</taxon>
    </lineage>
</organism>
<keyword evidence="2" id="KW-1185">Reference proteome</keyword>
<reference evidence="1 2" key="1">
    <citation type="submission" date="2020-08" db="EMBL/GenBank/DDBJ databases">
        <title>Genomic Encyclopedia of Type Strains, Phase III (KMG-III): the genomes of soil and plant-associated and newly described type strains.</title>
        <authorList>
            <person name="Whitman W."/>
        </authorList>
    </citation>
    <scope>NUCLEOTIDE SEQUENCE [LARGE SCALE GENOMIC DNA]</scope>
    <source>
        <strain evidence="1 2">CECT 8960</strain>
    </source>
</reference>
<name>A0A7W7VHU6_9PSEU</name>
<dbReference type="SUPFAM" id="SSF82771">
    <property type="entry name" value="GIY-YIG endonuclease"/>
    <property type="match status" value="1"/>
</dbReference>
<dbReference type="AlphaFoldDB" id="A0A7W7VHU6"/>